<sequence>MQKIKSFLCFVINMNLLLFALFIFTDFSHGVKIDQPQFISSHKGFAFATLKCEQDDRQHYYMYWYKQSSSGKLELLTYSTGQDNSFIEAPFEKMKYTMSRRSVLNSTLQIHIVEPEDTALYYCASSRTQWFRKPQQLNNNLSGKRITT</sequence>
<dbReference type="Proteomes" id="UP000472276">
    <property type="component" value="Unassembled WGS sequence"/>
</dbReference>
<keyword evidence="5" id="KW-1185">Reference proteome</keyword>
<evidence type="ECO:0000256" key="1">
    <source>
        <dbReference type="ARBA" id="ARBA00022729"/>
    </source>
</evidence>
<dbReference type="GO" id="GO:0007166">
    <property type="term" value="P:cell surface receptor signaling pathway"/>
    <property type="evidence" value="ECO:0007669"/>
    <property type="project" value="TreeGrafter"/>
</dbReference>
<dbReference type="InterPro" id="IPR050413">
    <property type="entry name" value="TCR_beta_variable"/>
</dbReference>
<gene>
    <name evidence="4" type="primary">DLX6</name>
</gene>
<dbReference type="InterPro" id="IPR013106">
    <property type="entry name" value="Ig_V-set"/>
</dbReference>
<protein>
    <recommendedName>
        <fullName evidence="3">Ig-like domain-containing protein</fullName>
    </recommendedName>
</protein>
<keyword evidence="1" id="KW-0732">Signal</keyword>
<proteinExistence type="predicted"/>
<evidence type="ECO:0000313" key="5">
    <source>
        <dbReference type="Proteomes" id="UP000472276"/>
    </source>
</evidence>
<dbReference type="GO" id="GO:0005886">
    <property type="term" value="C:plasma membrane"/>
    <property type="evidence" value="ECO:0007669"/>
    <property type="project" value="TreeGrafter"/>
</dbReference>
<dbReference type="InterPro" id="IPR007110">
    <property type="entry name" value="Ig-like_dom"/>
</dbReference>
<dbReference type="SUPFAM" id="SSF48726">
    <property type="entry name" value="Immunoglobulin"/>
    <property type="match status" value="1"/>
</dbReference>
<evidence type="ECO:0000259" key="3">
    <source>
        <dbReference type="PROSITE" id="PS50835"/>
    </source>
</evidence>
<dbReference type="Pfam" id="PF07686">
    <property type="entry name" value="V-set"/>
    <property type="match status" value="1"/>
</dbReference>
<accession>A0AAZ1WY17</accession>
<dbReference type="PANTHER" id="PTHR23268">
    <property type="entry name" value="T-CELL RECEPTOR BETA CHAIN"/>
    <property type="match status" value="1"/>
</dbReference>
<keyword evidence="2" id="KW-0391">Immunity</keyword>
<reference evidence="4" key="3">
    <citation type="submission" date="2025-09" db="UniProtKB">
        <authorList>
            <consortium name="Ensembl"/>
        </authorList>
    </citation>
    <scope>IDENTIFICATION</scope>
</reference>
<dbReference type="Gene3D" id="2.60.40.10">
    <property type="entry name" value="Immunoglobulins"/>
    <property type="match status" value="1"/>
</dbReference>
<dbReference type="InterPro" id="IPR036179">
    <property type="entry name" value="Ig-like_dom_sf"/>
</dbReference>
<feature type="domain" description="Ig-like" evidence="3">
    <location>
        <begin position="43"/>
        <end position="142"/>
    </location>
</feature>
<dbReference type="SMART" id="SM00406">
    <property type="entry name" value="IGv"/>
    <property type="match status" value="1"/>
</dbReference>
<organism evidence="4 5">
    <name type="scientific">Oreochromis aureus</name>
    <name type="common">Israeli tilapia</name>
    <name type="synonym">Chromis aureus</name>
    <dbReference type="NCBI Taxonomy" id="47969"/>
    <lineage>
        <taxon>Eukaryota</taxon>
        <taxon>Metazoa</taxon>
        <taxon>Chordata</taxon>
        <taxon>Craniata</taxon>
        <taxon>Vertebrata</taxon>
        <taxon>Euteleostomi</taxon>
        <taxon>Actinopterygii</taxon>
        <taxon>Neopterygii</taxon>
        <taxon>Teleostei</taxon>
        <taxon>Neoteleostei</taxon>
        <taxon>Acanthomorphata</taxon>
        <taxon>Ovalentaria</taxon>
        <taxon>Cichlomorphae</taxon>
        <taxon>Cichliformes</taxon>
        <taxon>Cichlidae</taxon>
        <taxon>African cichlids</taxon>
        <taxon>Pseudocrenilabrinae</taxon>
        <taxon>Oreochromini</taxon>
        <taxon>Oreochromis</taxon>
    </lineage>
</organism>
<dbReference type="PANTHER" id="PTHR23268:SF28">
    <property type="entry name" value="T CELL RECEPTOR BETA VARIABLE 19"/>
    <property type="match status" value="1"/>
</dbReference>
<dbReference type="Ensembl" id="ENSOABT00000084638.1">
    <property type="protein sequence ID" value="ENSOABP00000060329.1"/>
    <property type="gene ID" value="ENSOABG00000031979.1"/>
</dbReference>
<name>A0AAZ1WY17_OREAU</name>
<dbReference type="InterPro" id="IPR013783">
    <property type="entry name" value="Ig-like_fold"/>
</dbReference>
<dbReference type="AlphaFoldDB" id="A0AAZ1WY17"/>
<evidence type="ECO:0000256" key="2">
    <source>
        <dbReference type="ARBA" id="ARBA00022859"/>
    </source>
</evidence>
<reference evidence="4" key="2">
    <citation type="submission" date="2025-08" db="UniProtKB">
        <authorList>
            <consortium name="Ensembl"/>
        </authorList>
    </citation>
    <scope>IDENTIFICATION</scope>
</reference>
<reference evidence="5" key="1">
    <citation type="submission" date="2020-03" db="EMBL/GenBank/DDBJ databases">
        <title>Evolution of repeat sequences and sex chromosomes of tilapia species revealed by chromosome-level genomes.</title>
        <authorList>
            <person name="Xu L."/>
            <person name="Tao W."/>
            <person name="Wang D."/>
            <person name="Zhou Q."/>
        </authorList>
    </citation>
    <scope>NUCLEOTIDE SEQUENCE [LARGE SCALE GENOMIC DNA]</scope>
    <source>
        <strain evidence="5">Israel</strain>
    </source>
</reference>
<evidence type="ECO:0000313" key="4">
    <source>
        <dbReference type="Ensembl" id="ENSOABP00000060329.1"/>
    </source>
</evidence>
<dbReference type="PROSITE" id="PS50835">
    <property type="entry name" value="IG_LIKE"/>
    <property type="match status" value="1"/>
</dbReference>
<dbReference type="GO" id="GO:0002376">
    <property type="term" value="P:immune system process"/>
    <property type="evidence" value="ECO:0007669"/>
    <property type="project" value="UniProtKB-KW"/>
</dbReference>